<dbReference type="Proteomes" id="UP001201812">
    <property type="component" value="Unassembled WGS sequence"/>
</dbReference>
<dbReference type="PANTHER" id="PTHR22744:SF14">
    <property type="entry name" value="BTB DOMAIN-CONTAINING PROTEIN-RELATED"/>
    <property type="match status" value="1"/>
</dbReference>
<dbReference type="InterPro" id="IPR011333">
    <property type="entry name" value="SKP1/BTB/POZ_sf"/>
</dbReference>
<evidence type="ECO:0000313" key="2">
    <source>
        <dbReference type="EMBL" id="KAI1693306.1"/>
    </source>
</evidence>
<dbReference type="Gene3D" id="3.30.710.10">
    <property type="entry name" value="Potassium Channel Kv1.1, Chain A"/>
    <property type="match status" value="1"/>
</dbReference>
<feature type="domain" description="BTB" evidence="1">
    <location>
        <begin position="129"/>
        <end position="197"/>
    </location>
</feature>
<dbReference type="SUPFAM" id="SSF54695">
    <property type="entry name" value="POZ domain"/>
    <property type="match status" value="1"/>
</dbReference>
<evidence type="ECO:0000259" key="1">
    <source>
        <dbReference type="PROSITE" id="PS50097"/>
    </source>
</evidence>
<gene>
    <name evidence="2" type="ORF">DdX_20739</name>
</gene>
<dbReference type="PANTHER" id="PTHR22744">
    <property type="entry name" value="HELIX LOOP HELIX PROTEIN 21-RELATED"/>
    <property type="match status" value="1"/>
</dbReference>
<evidence type="ECO:0000313" key="3">
    <source>
        <dbReference type="Proteomes" id="UP001201812"/>
    </source>
</evidence>
<reference evidence="2" key="1">
    <citation type="submission" date="2022-01" db="EMBL/GenBank/DDBJ databases">
        <title>Genome Sequence Resource for Two Populations of Ditylenchus destructor, the Migratory Endoparasitic Phytonematode.</title>
        <authorList>
            <person name="Zhang H."/>
            <person name="Lin R."/>
            <person name="Xie B."/>
        </authorList>
    </citation>
    <scope>NUCLEOTIDE SEQUENCE</scope>
    <source>
        <strain evidence="2">BazhouSP</strain>
    </source>
</reference>
<dbReference type="SMART" id="SM00225">
    <property type="entry name" value="BTB"/>
    <property type="match status" value="1"/>
</dbReference>
<dbReference type="CDD" id="cd18186">
    <property type="entry name" value="BTB_POZ_ZBTB_KLHL-like"/>
    <property type="match status" value="1"/>
</dbReference>
<dbReference type="AlphaFoldDB" id="A0AAD4QRP8"/>
<dbReference type="InterPro" id="IPR000210">
    <property type="entry name" value="BTB/POZ_dom"/>
</dbReference>
<keyword evidence="3" id="KW-1185">Reference proteome</keyword>
<dbReference type="EMBL" id="JAKKPZ010000648">
    <property type="protein sequence ID" value="KAI1693306.1"/>
    <property type="molecule type" value="Genomic_DNA"/>
</dbReference>
<dbReference type="Pfam" id="PF00651">
    <property type="entry name" value="BTB"/>
    <property type="match status" value="1"/>
</dbReference>
<name>A0AAD4QRP8_9BILA</name>
<comment type="caution">
    <text evidence="2">The sequence shown here is derived from an EMBL/GenBank/DDBJ whole genome shotgun (WGS) entry which is preliminary data.</text>
</comment>
<accession>A0AAD4QRP8</accession>
<organism evidence="2 3">
    <name type="scientific">Ditylenchus destructor</name>
    <dbReference type="NCBI Taxonomy" id="166010"/>
    <lineage>
        <taxon>Eukaryota</taxon>
        <taxon>Metazoa</taxon>
        <taxon>Ecdysozoa</taxon>
        <taxon>Nematoda</taxon>
        <taxon>Chromadorea</taxon>
        <taxon>Rhabditida</taxon>
        <taxon>Tylenchina</taxon>
        <taxon>Tylenchomorpha</taxon>
        <taxon>Sphaerularioidea</taxon>
        <taxon>Anguinidae</taxon>
        <taxon>Anguininae</taxon>
        <taxon>Ditylenchus</taxon>
    </lineage>
</organism>
<dbReference type="PROSITE" id="PS50097">
    <property type="entry name" value="BTB"/>
    <property type="match status" value="1"/>
</dbReference>
<protein>
    <submittedName>
        <fullName evidence="2">BTB/POZ domain-containing protein</fullName>
    </submittedName>
</protein>
<sequence length="284" mass="32541">MSNSENDYSDLVIVAEDQWYSRKQERTTMCIYNTLWEIKEDLDEPNNNTIDRLFCRKFPSERENCHAEVLFISDNVLANKVRKKFIIAPGENKNDPSVAYAEAFSGSVVIRILEDKQRFLKEFDDRSAADVTFVVNGEECKGDRKYLAGVSPVLNAMLYGKFVEAQQDRIELEGIESADIFKDFLLAVSPLRIQPNPSNVVALLKLAHQYDIPFQCHIPLHCYEISTADRILLAGKYGLESLKTCIMQQLSNGDLTEILRNKRDQLREIGSEFLFDVIADRLDE</sequence>
<proteinExistence type="predicted"/>